<keyword evidence="4 6" id="KW-1133">Transmembrane helix</keyword>
<dbReference type="EMBL" id="CZVU01000033">
    <property type="protein sequence ID" value="CUT01119.1"/>
    <property type="molecule type" value="Genomic_DNA"/>
</dbReference>
<feature type="transmembrane region" description="Helical" evidence="6">
    <location>
        <begin position="9"/>
        <end position="30"/>
    </location>
</feature>
<proteinExistence type="predicted"/>
<keyword evidence="9" id="KW-1185">Reference proteome</keyword>
<dbReference type="RefSeq" id="WP_072150310.1">
    <property type="nucleotide sequence ID" value="NZ_CZVU01000033.1"/>
</dbReference>
<dbReference type="AlphaFoldDB" id="A0A656D9A4"/>
<dbReference type="Gene3D" id="1.10.3730.20">
    <property type="match status" value="1"/>
</dbReference>
<dbReference type="Proteomes" id="UP000243065">
    <property type="component" value="Unassembled WGS sequence"/>
</dbReference>
<dbReference type="InterPro" id="IPR037185">
    <property type="entry name" value="EmrE-like"/>
</dbReference>
<feature type="transmembrane region" description="Helical" evidence="6">
    <location>
        <begin position="272"/>
        <end position="290"/>
    </location>
</feature>
<comment type="subcellular location">
    <subcellularLocation>
        <location evidence="1">Cell membrane</location>
        <topology evidence="1">Multi-pass membrane protein</topology>
    </subcellularLocation>
</comment>
<keyword evidence="3 6" id="KW-0812">Transmembrane</keyword>
<feature type="transmembrane region" description="Helical" evidence="6">
    <location>
        <begin position="97"/>
        <end position="116"/>
    </location>
</feature>
<evidence type="ECO:0000256" key="5">
    <source>
        <dbReference type="ARBA" id="ARBA00023136"/>
    </source>
</evidence>
<feature type="transmembrane region" description="Helical" evidence="6">
    <location>
        <begin position="128"/>
        <end position="149"/>
    </location>
</feature>
<reference evidence="8 9" key="1">
    <citation type="submission" date="2015-11" db="EMBL/GenBank/DDBJ databases">
        <authorList>
            <person name="Varghese N."/>
        </authorList>
    </citation>
    <scope>NUCLEOTIDE SEQUENCE [LARGE SCALE GENOMIC DNA]</scope>
    <source>
        <strain evidence="8 9">JGI-24</strain>
    </source>
</reference>
<keyword evidence="2" id="KW-1003">Cell membrane</keyword>
<accession>A0A656D9A4</accession>
<dbReference type="InterPro" id="IPR000620">
    <property type="entry name" value="EamA_dom"/>
</dbReference>
<keyword evidence="5 6" id="KW-0472">Membrane</keyword>
<feature type="transmembrane region" description="Helical" evidence="6">
    <location>
        <begin position="36"/>
        <end position="58"/>
    </location>
</feature>
<dbReference type="OrthoDB" id="9810818at2"/>
<feature type="transmembrane region" description="Helical" evidence="6">
    <location>
        <begin position="70"/>
        <end position="91"/>
    </location>
</feature>
<protein>
    <submittedName>
        <fullName evidence="8">Threonine/homoserine efflux transporter RhtA</fullName>
    </submittedName>
</protein>
<gene>
    <name evidence="8" type="ORF">JGI24_00886</name>
</gene>
<feature type="domain" description="EamA" evidence="7">
    <location>
        <begin position="155"/>
        <end position="288"/>
    </location>
</feature>
<evidence type="ECO:0000256" key="1">
    <source>
        <dbReference type="ARBA" id="ARBA00004651"/>
    </source>
</evidence>
<dbReference type="SUPFAM" id="SSF103481">
    <property type="entry name" value="Multidrug resistance efflux transporter EmrE"/>
    <property type="match status" value="2"/>
</dbReference>
<feature type="domain" description="EamA" evidence="7">
    <location>
        <begin position="7"/>
        <end position="142"/>
    </location>
</feature>
<feature type="transmembrane region" description="Helical" evidence="6">
    <location>
        <begin position="217"/>
        <end position="235"/>
    </location>
</feature>
<name>A0A656D9A4_KRYT1</name>
<dbReference type="Pfam" id="PF00892">
    <property type="entry name" value="EamA"/>
    <property type="match status" value="2"/>
</dbReference>
<sequence length="295" mass="33067">MKTGDLRGYLSIATATLFWGFSATIAKFLFKHEVDLLTLVQMRSTLSFVVLFLILFALKREYVKISKSDIPRFALLGVIGIAGSNFTYYFTLNQINVATAIIMQYTAPVLVVLYAVLSGSERVTPVKIISTILSLVGCSLVVRIFDFQFLNLSKIGVISGVASALCWAFFNIYGKRISSRYNIWTNLTFGLMFAGLFWLFFNPPWKIFNSGYTLNDWLIFFAFAMISVLIPYFFYFNGLKHILSSSAIITSTLEPVIAIVSAWIIVGEKLSLIQIVGSVLVLKSVVLLQIKRETS</sequence>
<evidence type="ECO:0000256" key="2">
    <source>
        <dbReference type="ARBA" id="ARBA00022475"/>
    </source>
</evidence>
<dbReference type="GO" id="GO:0005886">
    <property type="term" value="C:plasma membrane"/>
    <property type="evidence" value="ECO:0007669"/>
    <property type="project" value="UniProtKB-SubCell"/>
</dbReference>
<organism evidence="8 9">
    <name type="scientific">Kryptobacter tengchongensis</name>
    <dbReference type="NCBI Taxonomy" id="1643429"/>
    <lineage>
        <taxon>Bacteria</taxon>
        <taxon>Pseudomonadati</taxon>
        <taxon>Candidatus Kryptoniota</taxon>
        <taxon>Candidatus Kryptobacter</taxon>
    </lineage>
</organism>
<feature type="transmembrane region" description="Helical" evidence="6">
    <location>
        <begin position="155"/>
        <end position="174"/>
    </location>
</feature>
<evidence type="ECO:0000256" key="6">
    <source>
        <dbReference type="SAM" id="Phobius"/>
    </source>
</evidence>
<dbReference type="PANTHER" id="PTHR32322">
    <property type="entry name" value="INNER MEMBRANE TRANSPORTER"/>
    <property type="match status" value="1"/>
</dbReference>
<dbReference type="PANTHER" id="PTHR32322:SF18">
    <property type="entry name" value="S-ADENOSYLMETHIONINE_S-ADENOSYLHOMOCYSTEINE TRANSPORTER"/>
    <property type="match status" value="1"/>
</dbReference>
<evidence type="ECO:0000256" key="4">
    <source>
        <dbReference type="ARBA" id="ARBA00022989"/>
    </source>
</evidence>
<evidence type="ECO:0000313" key="9">
    <source>
        <dbReference type="Proteomes" id="UP000243065"/>
    </source>
</evidence>
<feature type="transmembrane region" description="Helical" evidence="6">
    <location>
        <begin position="181"/>
        <end position="201"/>
    </location>
</feature>
<evidence type="ECO:0000259" key="7">
    <source>
        <dbReference type="Pfam" id="PF00892"/>
    </source>
</evidence>
<feature type="transmembrane region" description="Helical" evidence="6">
    <location>
        <begin position="247"/>
        <end position="266"/>
    </location>
</feature>
<dbReference type="InterPro" id="IPR050638">
    <property type="entry name" value="AA-Vitamin_Transporters"/>
</dbReference>
<evidence type="ECO:0000256" key="3">
    <source>
        <dbReference type="ARBA" id="ARBA00022692"/>
    </source>
</evidence>
<evidence type="ECO:0000313" key="8">
    <source>
        <dbReference type="EMBL" id="CUT01119.1"/>
    </source>
</evidence>